<protein>
    <submittedName>
        <fullName evidence="2">Uncharacterized protein</fullName>
    </submittedName>
</protein>
<name>A0A4R0XI01_9BURK</name>
<comment type="caution">
    <text evidence="2">The sequence shown here is derived from an EMBL/GenBank/DDBJ whole genome shotgun (WGS) entry which is preliminary data.</text>
</comment>
<keyword evidence="3" id="KW-1185">Reference proteome</keyword>
<evidence type="ECO:0000313" key="3">
    <source>
        <dbReference type="Proteomes" id="UP000294200"/>
    </source>
</evidence>
<accession>A0A4R0XI01</accession>
<organism evidence="2 3">
    <name type="scientific">Paraburkholderia steynii</name>
    <dbReference type="NCBI Taxonomy" id="1245441"/>
    <lineage>
        <taxon>Bacteria</taxon>
        <taxon>Pseudomonadati</taxon>
        <taxon>Pseudomonadota</taxon>
        <taxon>Betaproteobacteria</taxon>
        <taxon>Burkholderiales</taxon>
        <taxon>Burkholderiaceae</taxon>
        <taxon>Paraburkholderia</taxon>
    </lineage>
</organism>
<gene>
    <name evidence="2" type="ORF">BZM27_24225</name>
</gene>
<reference evidence="2 3" key="1">
    <citation type="submission" date="2017-02" db="EMBL/GenBank/DDBJ databases">
        <title>Paraburkholderia sophoroidis sp. nov. and Paraburkholderia steynii sp. nov. rhizobial symbionts of the fynbos legume Hypocalyptus sophoroides.</title>
        <authorList>
            <person name="Steenkamp E.T."/>
            <person name="Beukes C.W."/>
            <person name="Van Zyl E."/>
            <person name="Avontuur J."/>
            <person name="Chan W.Y."/>
            <person name="Hassen A."/>
            <person name="Palmer M."/>
            <person name="Mthombeni L."/>
            <person name="Phalane F."/>
            <person name="Sereme K."/>
            <person name="Venter S.N."/>
        </authorList>
    </citation>
    <scope>NUCLEOTIDE SEQUENCE [LARGE SCALE GENOMIC DNA]</scope>
    <source>
        <strain evidence="2 3">HC1.1ba</strain>
    </source>
</reference>
<dbReference type="Proteomes" id="UP000294200">
    <property type="component" value="Unassembled WGS sequence"/>
</dbReference>
<feature type="compositionally biased region" description="Basic and acidic residues" evidence="1">
    <location>
        <begin position="125"/>
        <end position="138"/>
    </location>
</feature>
<sequence>MRVATPGIEDHADALADLVSALDIGTATIVGSSRDCRRLCESPSGGGPLAGSVGSELSRADICGAKRSPENLRRFCMGYSYLSCKFWRSSPAEPFQQGFRWKGATRNWKRVDTVHLNPDQTDNPELIRRPHQQEQKAA</sequence>
<proteinExistence type="predicted"/>
<evidence type="ECO:0000313" key="2">
    <source>
        <dbReference type="EMBL" id="TCG06719.1"/>
    </source>
</evidence>
<feature type="region of interest" description="Disordered" evidence="1">
    <location>
        <begin position="115"/>
        <end position="138"/>
    </location>
</feature>
<evidence type="ECO:0000256" key="1">
    <source>
        <dbReference type="SAM" id="MobiDB-lite"/>
    </source>
</evidence>
<dbReference type="AlphaFoldDB" id="A0A4R0XI01"/>
<dbReference type="EMBL" id="MWML01000094">
    <property type="protein sequence ID" value="TCG06719.1"/>
    <property type="molecule type" value="Genomic_DNA"/>
</dbReference>